<proteinExistence type="predicted"/>
<comment type="caution">
    <text evidence="1">The sequence shown here is derived from an EMBL/GenBank/DDBJ whole genome shotgun (WGS) entry which is preliminary data.</text>
</comment>
<sequence>MASNMYAVKCPCCGRSAIIDDYYKTNEQFIYCLRCGYNYAKTIKSYTDQSIEYNEEKYEGNGVFILVKKDGSYENMMLNNVTEKQLEKYKASFIDDNVDLEKSYLVSYKNGVFTILRGNPPENFHLPFEAYRKKMIAKYGNPEFDFMVPIEE</sequence>
<dbReference type="RefSeq" id="WP_205005400.1">
    <property type="nucleotide sequence ID" value="NZ_CBCRXA010000003.1"/>
</dbReference>
<protein>
    <submittedName>
        <fullName evidence="1">Zn ribbon nucleic-acid-binding protein</fullName>
    </submittedName>
</protein>
<dbReference type="EMBL" id="JAFBEV010000003">
    <property type="protein sequence ID" value="MBM7657038.1"/>
    <property type="molecule type" value="Genomic_DNA"/>
</dbReference>
<evidence type="ECO:0000313" key="2">
    <source>
        <dbReference type="Proteomes" id="UP000823201"/>
    </source>
</evidence>
<gene>
    <name evidence="1" type="ORF">JOC27_000479</name>
</gene>
<name>A0ABS2Q5I2_9BACL</name>
<dbReference type="Proteomes" id="UP000823201">
    <property type="component" value="Unassembled WGS sequence"/>
</dbReference>
<evidence type="ECO:0000313" key="1">
    <source>
        <dbReference type="EMBL" id="MBM7657038.1"/>
    </source>
</evidence>
<organism evidence="1 2">
    <name type="scientific">Sporolactobacillus spathodeae</name>
    <dbReference type="NCBI Taxonomy" id="1465502"/>
    <lineage>
        <taxon>Bacteria</taxon>
        <taxon>Bacillati</taxon>
        <taxon>Bacillota</taxon>
        <taxon>Bacilli</taxon>
        <taxon>Bacillales</taxon>
        <taxon>Sporolactobacillaceae</taxon>
        <taxon>Sporolactobacillus</taxon>
    </lineage>
</organism>
<reference evidence="1 2" key="1">
    <citation type="submission" date="2021-01" db="EMBL/GenBank/DDBJ databases">
        <title>Genomic Encyclopedia of Type Strains, Phase IV (KMG-IV): sequencing the most valuable type-strain genomes for metagenomic binning, comparative biology and taxonomic classification.</title>
        <authorList>
            <person name="Goeker M."/>
        </authorList>
    </citation>
    <scope>NUCLEOTIDE SEQUENCE [LARGE SCALE GENOMIC DNA]</scope>
    <source>
        <strain evidence="1 2">DSM 100968</strain>
    </source>
</reference>
<accession>A0ABS2Q5I2</accession>
<keyword evidence="2" id="KW-1185">Reference proteome</keyword>